<keyword evidence="6" id="KW-0479">Metal-binding</keyword>
<gene>
    <name evidence="17" type="ORF">SAMN04488514_102160</name>
</gene>
<dbReference type="PANTHER" id="PTHR11817">
    <property type="entry name" value="PYRUVATE KINASE"/>
    <property type="match status" value="1"/>
</dbReference>
<dbReference type="InterPro" id="IPR001697">
    <property type="entry name" value="Pyr_Knase"/>
</dbReference>
<evidence type="ECO:0000256" key="8">
    <source>
        <dbReference type="ARBA" id="ARBA00022777"/>
    </source>
</evidence>
<comment type="pathway">
    <text evidence="2 14">Carbohydrate degradation; glycolysis; pyruvate from D-glyceraldehyde 3-phosphate: step 5/5.</text>
</comment>
<dbReference type="InterPro" id="IPR015795">
    <property type="entry name" value="Pyrv_Knase_C"/>
</dbReference>
<keyword evidence="11 14" id="KW-0324">Glycolysis</keyword>
<evidence type="ECO:0000256" key="2">
    <source>
        <dbReference type="ARBA" id="ARBA00004997"/>
    </source>
</evidence>
<dbReference type="EMBL" id="FNGV01000002">
    <property type="protein sequence ID" value="SDL63735.1"/>
    <property type="molecule type" value="Genomic_DNA"/>
</dbReference>
<evidence type="ECO:0000256" key="6">
    <source>
        <dbReference type="ARBA" id="ARBA00022723"/>
    </source>
</evidence>
<evidence type="ECO:0000256" key="5">
    <source>
        <dbReference type="ARBA" id="ARBA00022679"/>
    </source>
</evidence>
<feature type="domain" description="Pyruvate kinase barrel" evidence="15">
    <location>
        <begin position="5"/>
        <end position="326"/>
    </location>
</feature>
<dbReference type="RefSeq" id="WP_089886548.1">
    <property type="nucleotide sequence ID" value="NZ_FNGV01000002.1"/>
</dbReference>
<protein>
    <recommendedName>
        <fullName evidence="4 13">Pyruvate kinase</fullName>
        <ecNumber evidence="4 13">2.7.1.40</ecNumber>
    </recommendedName>
</protein>
<dbReference type="NCBIfam" id="NF004491">
    <property type="entry name" value="PRK05826.1"/>
    <property type="match status" value="1"/>
</dbReference>
<keyword evidence="10 14" id="KW-0460">Magnesium</keyword>
<dbReference type="InterPro" id="IPR015806">
    <property type="entry name" value="Pyrv_Knase_insert_dom_sf"/>
</dbReference>
<evidence type="ECO:0000256" key="13">
    <source>
        <dbReference type="NCBIfam" id="TIGR01064"/>
    </source>
</evidence>
<evidence type="ECO:0000313" key="17">
    <source>
        <dbReference type="EMBL" id="SDL63735.1"/>
    </source>
</evidence>
<dbReference type="Proteomes" id="UP000199440">
    <property type="component" value="Unassembled WGS sequence"/>
</dbReference>
<keyword evidence="7" id="KW-0547">Nucleotide-binding</keyword>
<evidence type="ECO:0000256" key="4">
    <source>
        <dbReference type="ARBA" id="ARBA00012142"/>
    </source>
</evidence>
<keyword evidence="18" id="KW-1185">Reference proteome</keyword>
<sequence>MPSIKKTKIVATLGPATSKKEVLKKMVEAGVDVFRINFSHADYDDVAERIKMIRELNEEMETNTSILADLQGPKLRVGVMAGEVVVSPGDEITFVTGEPFEGTSERVYMNYDTFPKDVKAGERILLDDGKLMFQVLSTNGKDQVRAKVIQGGPLKSKKGVNLPNTNISLPALTEKDIKDAIFAISQDVDWIALSFVRFSQDLIDLQSIIKEHSEHKIPIIAKIEKPEAVENIDKIVAYCDGLMVARGDLGVEVPAQEVPLIQKQLVLRAKKARIPVIIATQMMETMITSLTPTRAEVNDVANSVMDGADAVMLSGETSVGNYPVEVIEKMSSILRSVEGSELIQVPHDPPHIRTKRYITKSVCYHAAIMANEIQAKAISTLTNSGYTAFQISAWRPSAHILVFTSNKRILTQLSLLWGVKAFFYDKYVSTDETIEDVNGIACKKGYLEVGDMLISLAAMPIKDKGMVNTLRVTEIESCSF</sequence>
<evidence type="ECO:0000256" key="12">
    <source>
        <dbReference type="ARBA" id="ARBA00023317"/>
    </source>
</evidence>
<dbReference type="GO" id="GO:0005524">
    <property type="term" value="F:ATP binding"/>
    <property type="evidence" value="ECO:0007669"/>
    <property type="project" value="UniProtKB-KW"/>
</dbReference>
<reference evidence="17 18" key="1">
    <citation type="submission" date="2016-10" db="EMBL/GenBank/DDBJ databases">
        <authorList>
            <person name="de Groot N.N."/>
        </authorList>
    </citation>
    <scope>NUCLEOTIDE SEQUENCE [LARGE SCALE GENOMIC DNA]</scope>
    <source>
        <strain evidence="17 18">DSM 19886</strain>
    </source>
</reference>
<evidence type="ECO:0000313" key="18">
    <source>
        <dbReference type="Proteomes" id="UP000199440"/>
    </source>
</evidence>
<dbReference type="InterPro" id="IPR011037">
    <property type="entry name" value="Pyrv_Knase-like_insert_dom_sf"/>
</dbReference>
<dbReference type="OrthoDB" id="9812123at2"/>
<evidence type="ECO:0000256" key="3">
    <source>
        <dbReference type="ARBA" id="ARBA00008663"/>
    </source>
</evidence>
<dbReference type="InterPro" id="IPR018209">
    <property type="entry name" value="Pyrv_Knase_AS"/>
</dbReference>
<evidence type="ECO:0000256" key="14">
    <source>
        <dbReference type="RuleBase" id="RU000504"/>
    </source>
</evidence>
<evidence type="ECO:0000256" key="11">
    <source>
        <dbReference type="ARBA" id="ARBA00023152"/>
    </source>
</evidence>
<dbReference type="NCBIfam" id="NF004978">
    <property type="entry name" value="PRK06354.1"/>
    <property type="match status" value="1"/>
</dbReference>
<dbReference type="Pfam" id="PF00224">
    <property type="entry name" value="PK"/>
    <property type="match status" value="1"/>
</dbReference>
<dbReference type="AlphaFoldDB" id="A0A1G9LQG4"/>
<dbReference type="Gene3D" id="3.20.20.60">
    <property type="entry name" value="Phosphoenolpyruvate-binding domains"/>
    <property type="match status" value="1"/>
</dbReference>
<dbReference type="InterPro" id="IPR015813">
    <property type="entry name" value="Pyrv/PenolPyrv_kinase-like_dom"/>
</dbReference>
<accession>A0A1G9LQG4</accession>
<dbReference type="NCBIfam" id="TIGR01064">
    <property type="entry name" value="pyruv_kin"/>
    <property type="match status" value="1"/>
</dbReference>
<keyword evidence="5 14" id="KW-0808">Transferase</keyword>
<comment type="similarity">
    <text evidence="3 14">Belongs to the pyruvate kinase family.</text>
</comment>
<proteinExistence type="inferred from homology"/>
<dbReference type="FunFam" id="2.40.33.10:FF:000001">
    <property type="entry name" value="Pyruvate kinase"/>
    <property type="match status" value="1"/>
</dbReference>
<dbReference type="GO" id="GO:0030955">
    <property type="term" value="F:potassium ion binding"/>
    <property type="evidence" value="ECO:0007669"/>
    <property type="project" value="UniProtKB-UniRule"/>
</dbReference>
<keyword evidence="9" id="KW-0067">ATP-binding</keyword>
<dbReference type="EC" id="2.7.1.40" evidence="4 13"/>
<dbReference type="InterPro" id="IPR036918">
    <property type="entry name" value="Pyrv_Knase_C_sf"/>
</dbReference>
<evidence type="ECO:0000256" key="10">
    <source>
        <dbReference type="ARBA" id="ARBA00022842"/>
    </source>
</evidence>
<dbReference type="Gene3D" id="3.40.1380.20">
    <property type="entry name" value="Pyruvate kinase, C-terminal domain"/>
    <property type="match status" value="1"/>
</dbReference>
<dbReference type="UniPathway" id="UPA00109">
    <property type="reaction ID" value="UER00188"/>
</dbReference>
<comment type="catalytic activity">
    <reaction evidence="14">
        <text>pyruvate + ATP = phosphoenolpyruvate + ADP + H(+)</text>
        <dbReference type="Rhea" id="RHEA:18157"/>
        <dbReference type="ChEBI" id="CHEBI:15361"/>
        <dbReference type="ChEBI" id="CHEBI:15378"/>
        <dbReference type="ChEBI" id="CHEBI:30616"/>
        <dbReference type="ChEBI" id="CHEBI:58702"/>
        <dbReference type="ChEBI" id="CHEBI:456216"/>
        <dbReference type="EC" id="2.7.1.40"/>
    </reaction>
</comment>
<evidence type="ECO:0000256" key="7">
    <source>
        <dbReference type="ARBA" id="ARBA00022741"/>
    </source>
</evidence>
<organism evidence="17 18">
    <name type="scientific">Kriegella aquimaris</name>
    <dbReference type="NCBI Taxonomy" id="192904"/>
    <lineage>
        <taxon>Bacteria</taxon>
        <taxon>Pseudomonadati</taxon>
        <taxon>Bacteroidota</taxon>
        <taxon>Flavobacteriia</taxon>
        <taxon>Flavobacteriales</taxon>
        <taxon>Flavobacteriaceae</taxon>
        <taxon>Kriegella</taxon>
    </lineage>
</organism>
<dbReference type="STRING" id="192904.SAMN04488514_102160"/>
<dbReference type="SUPFAM" id="SSF50800">
    <property type="entry name" value="PK beta-barrel domain-like"/>
    <property type="match status" value="1"/>
</dbReference>
<dbReference type="SUPFAM" id="SSF52935">
    <property type="entry name" value="PK C-terminal domain-like"/>
    <property type="match status" value="1"/>
</dbReference>
<keyword evidence="8 14" id="KW-0418">Kinase</keyword>
<name>A0A1G9LQG4_9FLAO</name>
<evidence type="ECO:0000256" key="1">
    <source>
        <dbReference type="ARBA" id="ARBA00001958"/>
    </source>
</evidence>
<feature type="domain" description="Pyruvate kinase C-terminal" evidence="16">
    <location>
        <begin position="361"/>
        <end position="472"/>
    </location>
</feature>
<comment type="cofactor">
    <cofactor evidence="1">
        <name>K(+)</name>
        <dbReference type="ChEBI" id="CHEBI:29103"/>
    </cofactor>
</comment>
<evidence type="ECO:0000259" key="16">
    <source>
        <dbReference type="Pfam" id="PF02887"/>
    </source>
</evidence>
<dbReference type="InterPro" id="IPR040442">
    <property type="entry name" value="Pyrv_kinase-like_dom_sf"/>
</dbReference>
<evidence type="ECO:0000259" key="15">
    <source>
        <dbReference type="Pfam" id="PF00224"/>
    </source>
</evidence>
<dbReference type="GO" id="GO:0016301">
    <property type="term" value="F:kinase activity"/>
    <property type="evidence" value="ECO:0007669"/>
    <property type="project" value="UniProtKB-KW"/>
</dbReference>
<dbReference type="GO" id="GO:0000287">
    <property type="term" value="F:magnesium ion binding"/>
    <property type="evidence" value="ECO:0007669"/>
    <property type="project" value="UniProtKB-UniRule"/>
</dbReference>
<dbReference type="Gene3D" id="2.40.33.10">
    <property type="entry name" value="PK beta-barrel domain-like"/>
    <property type="match status" value="1"/>
</dbReference>
<dbReference type="InterPro" id="IPR015793">
    <property type="entry name" value="Pyrv_Knase_brl"/>
</dbReference>
<dbReference type="PROSITE" id="PS00110">
    <property type="entry name" value="PYRUVATE_KINASE"/>
    <property type="match status" value="1"/>
</dbReference>
<dbReference type="SUPFAM" id="SSF51621">
    <property type="entry name" value="Phosphoenolpyruvate/pyruvate domain"/>
    <property type="match status" value="1"/>
</dbReference>
<keyword evidence="12 17" id="KW-0670">Pyruvate</keyword>
<evidence type="ECO:0000256" key="9">
    <source>
        <dbReference type="ARBA" id="ARBA00022840"/>
    </source>
</evidence>
<dbReference type="Pfam" id="PF02887">
    <property type="entry name" value="PK_C"/>
    <property type="match status" value="1"/>
</dbReference>
<dbReference type="PRINTS" id="PR01050">
    <property type="entry name" value="PYRUVTKNASE"/>
</dbReference>
<dbReference type="GO" id="GO:0004743">
    <property type="term" value="F:pyruvate kinase activity"/>
    <property type="evidence" value="ECO:0007669"/>
    <property type="project" value="UniProtKB-UniRule"/>
</dbReference>